<reference evidence="2" key="1">
    <citation type="submission" date="2022-11" db="UniProtKB">
        <authorList>
            <consortium name="WormBaseParasite"/>
        </authorList>
    </citation>
    <scope>IDENTIFICATION</scope>
</reference>
<accession>A0AC34F8F0</accession>
<evidence type="ECO:0000313" key="1">
    <source>
        <dbReference type="Proteomes" id="UP000887579"/>
    </source>
</evidence>
<proteinExistence type="predicted"/>
<evidence type="ECO:0000313" key="2">
    <source>
        <dbReference type="WBParaSite" id="ES5_v2.g13424.t1"/>
    </source>
</evidence>
<sequence length="934" mass="106142">MLKYTVRSNVIHYQDDIAGDNSNGKPNNLYLNHIPKRFQSVDISRSKNITTVDKRKTSNYEKSEERKVNDSTLSLHIAAYENSTEVGIKSEKFNLIKKRKNAKHIFSGSALVTQNPFEFLRQQENPNGEPEVMHFKSSQRLLNPNLSDMIMKEENDKIDNVDPQSTTKNTQFSGRVLAAINEMCTTELCRPGIKLNEHINKLFPTEQSLAQLDGIMSSLEQEVDDLDGELARLVEAFGEAGAVGTSALNAARESMSDLEKRLGRVRSRTQMSDSSVLTMTRDINQLDTAKRNLTSSITTLHHLHILLSGVNSLNSWIAARRYADIASELPAVLNVLQLFDAYIHVEQVKNLTERVEKLKADLSVQLAADLKLVFQSGNINQTAVDMCKVTAVVGGKLEQDFQKWYVDQQFGEYIVLYSDSEDVAWVDKVDHRYRWYVSKLAEFERNGMGKVFPASWEMGRRMSMEFCLITRQALDRLMTRRRNELDWKLLAHAINHTIMFENLLCKRFPTKGEFNFEKIIWQVFNKYMDIFVEAQSKNLTEFLDGCANKIRTGEEKPVRDTSTHAFPLPSSADLFLLLKKIITETSKLCAEPDKLLKQLVLVFRQCLRGYAHGCLTAFLPQVTTQNSITTTSLLQNLIGEETIIRLTPDQQFFTCCILATADWCAETTQQLQEKLKQKIPEIDFSQEMELFYNISNSALNTLVQDVEAACDAALQMMTKINWAGIEAVGDESGYISAIRTHLRQYVPLVRDYFSDRRKYFAHFCLKLATQLVNKFYGSILRCKPISISGAEQLLLDTHALKVFLLNMPSLESSIVTKPPTLFTTTVNKTMTKAEMVLKVVMTDVTKPEEFVINYSRMLPESDSSELQKILEMRSMRRSEQQQIIAIYRHKIEGIEPAPATTSMPSAFSAVVSLAADGIADSSMRRLEKLVKKKL</sequence>
<name>A0AC34F8F0_9BILA</name>
<dbReference type="Proteomes" id="UP000887579">
    <property type="component" value="Unplaced"/>
</dbReference>
<organism evidence="1 2">
    <name type="scientific">Panagrolaimus sp. ES5</name>
    <dbReference type="NCBI Taxonomy" id="591445"/>
    <lineage>
        <taxon>Eukaryota</taxon>
        <taxon>Metazoa</taxon>
        <taxon>Ecdysozoa</taxon>
        <taxon>Nematoda</taxon>
        <taxon>Chromadorea</taxon>
        <taxon>Rhabditida</taxon>
        <taxon>Tylenchina</taxon>
        <taxon>Panagrolaimomorpha</taxon>
        <taxon>Panagrolaimoidea</taxon>
        <taxon>Panagrolaimidae</taxon>
        <taxon>Panagrolaimus</taxon>
    </lineage>
</organism>
<protein>
    <submittedName>
        <fullName evidence="2">Vacuolar protein sorting-associated protein 53 homolog</fullName>
    </submittedName>
</protein>
<dbReference type="WBParaSite" id="ES5_v2.g13424.t1">
    <property type="protein sequence ID" value="ES5_v2.g13424.t1"/>
    <property type="gene ID" value="ES5_v2.g13424"/>
</dbReference>